<proteinExistence type="predicted"/>
<reference evidence="1 2" key="1">
    <citation type="journal article" date="2021" name="Hortic Res">
        <title>High-quality reference genome and annotation aids understanding of berry development for evergreen blueberry (Vaccinium darrowii).</title>
        <authorList>
            <person name="Yu J."/>
            <person name="Hulse-Kemp A.M."/>
            <person name="Babiker E."/>
            <person name="Staton M."/>
        </authorList>
    </citation>
    <scope>NUCLEOTIDE SEQUENCE [LARGE SCALE GENOMIC DNA]</scope>
    <source>
        <strain evidence="2">cv. NJ 8807/NJ 8810</strain>
        <tissue evidence="1">Young leaf</tissue>
    </source>
</reference>
<dbReference type="EMBL" id="CM037152">
    <property type="protein sequence ID" value="KAH7834841.1"/>
    <property type="molecule type" value="Genomic_DNA"/>
</dbReference>
<comment type="caution">
    <text evidence="1">The sequence shown here is derived from an EMBL/GenBank/DDBJ whole genome shotgun (WGS) entry which is preliminary data.</text>
</comment>
<name>A0ACB7X253_9ERIC</name>
<evidence type="ECO:0000313" key="2">
    <source>
        <dbReference type="Proteomes" id="UP000828048"/>
    </source>
</evidence>
<accession>A0ACB7X253</accession>
<protein>
    <submittedName>
        <fullName evidence="1">Uncharacterized protein</fullName>
    </submittedName>
</protein>
<keyword evidence="2" id="KW-1185">Reference proteome</keyword>
<sequence length="267" mass="29451">MATFNFQVMLYSLSIIFCFLFPQTHALYFNLKNIGRQRGSLKITAFGDATISSSGLQLTTADKSGDMLQKAGKATYNDRLHLWDKSTGKLTDFQTHFVFVIDSDGSESFADGLTFFLADPTGSDISAGGAMGLPINPTTIAPTSRFVAVEFDTFQNDGWDPLNISPVTHVGIDVSSLTSNVTAVWYCNVTGGIQNEAWIRYESRSHKLSVVFTDSTNTTRVKDTIHLKVDLRDYLPEWVTFGFSAATGALSEKHTVKSWEFSSSLYV</sequence>
<evidence type="ECO:0000313" key="1">
    <source>
        <dbReference type="EMBL" id="KAH7834841.1"/>
    </source>
</evidence>
<organism evidence="1 2">
    <name type="scientific">Vaccinium darrowii</name>
    <dbReference type="NCBI Taxonomy" id="229202"/>
    <lineage>
        <taxon>Eukaryota</taxon>
        <taxon>Viridiplantae</taxon>
        <taxon>Streptophyta</taxon>
        <taxon>Embryophyta</taxon>
        <taxon>Tracheophyta</taxon>
        <taxon>Spermatophyta</taxon>
        <taxon>Magnoliopsida</taxon>
        <taxon>eudicotyledons</taxon>
        <taxon>Gunneridae</taxon>
        <taxon>Pentapetalae</taxon>
        <taxon>asterids</taxon>
        <taxon>Ericales</taxon>
        <taxon>Ericaceae</taxon>
        <taxon>Vaccinioideae</taxon>
        <taxon>Vaccinieae</taxon>
        <taxon>Vaccinium</taxon>
    </lineage>
</organism>
<gene>
    <name evidence="1" type="ORF">Vadar_020180</name>
</gene>
<dbReference type="Proteomes" id="UP000828048">
    <property type="component" value="Chromosome 2"/>
</dbReference>